<keyword evidence="1" id="KW-0472">Membrane</keyword>
<reference evidence="2" key="1">
    <citation type="journal article" date="2023" name="PeerJ">
        <title>Selection and evaluation of lactic acid bacteria from chicken feces in Thailand as potential probiotics.</title>
        <authorList>
            <person name="Khurajog B."/>
            <person name="Disastra Y."/>
            <person name="Lawwyne L.D."/>
            <person name="Sirichokchatchawan W."/>
            <person name="Niyomtham W."/>
            <person name="Yindee J."/>
            <person name="Hampson D.J."/>
            <person name="Prapasarakul N."/>
        </authorList>
    </citation>
    <scope>NUCLEOTIDE SEQUENCE</scope>
    <source>
        <strain evidence="2">BF9</strain>
    </source>
</reference>
<dbReference type="AlphaFoldDB" id="A0AAN5Y6C7"/>
<dbReference type="KEGG" id="paci:A4V11_08220"/>
<evidence type="ECO:0000256" key="1">
    <source>
        <dbReference type="SAM" id="Phobius"/>
    </source>
</evidence>
<feature type="transmembrane region" description="Helical" evidence="1">
    <location>
        <begin position="82"/>
        <end position="104"/>
    </location>
</feature>
<keyword evidence="1" id="KW-0812">Transmembrane</keyword>
<gene>
    <name evidence="2" type="ORF">R0G89_06095</name>
</gene>
<protein>
    <recommendedName>
        <fullName evidence="4">DUF4870 domain-containing protein</fullName>
    </recommendedName>
</protein>
<evidence type="ECO:0000313" key="2">
    <source>
        <dbReference type="EMBL" id="MDV2621302.1"/>
    </source>
</evidence>
<dbReference type="GeneID" id="57365148"/>
<dbReference type="EMBL" id="JAWJAV010000003">
    <property type="protein sequence ID" value="MDV2621302.1"/>
    <property type="molecule type" value="Genomic_DNA"/>
</dbReference>
<name>A0AAN5Y6C7_PEDAC</name>
<organism evidence="2 3">
    <name type="scientific">Pediococcus acidilactici</name>
    <dbReference type="NCBI Taxonomy" id="1254"/>
    <lineage>
        <taxon>Bacteria</taxon>
        <taxon>Bacillati</taxon>
        <taxon>Bacillota</taxon>
        <taxon>Bacilli</taxon>
        <taxon>Lactobacillales</taxon>
        <taxon>Lactobacillaceae</taxon>
        <taxon>Pediococcus</taxon>
        <taxon>Pediococcus acidilactici group</taxon>
    </lineage>
</organism>
<evidence type="ECO:0008006" key="4">
    <source>
        <dbReference type="Google" id="ProtNLM"/>
    </source>
</evidence>
<dbReference type="RefSeq" id="WP_002830991.1">
    <property type="nucleotide sequence ID" value="NZ_BMWN01000004.1"/>
</dbReference>
<sequence>MSTENKFLSSLSYFSIFFLPIIFPIIVMVLTSNVQYAPAHRHAITAFWLHLIPVILLPLGFGLGILATAHSFTGNHFPTTSLVLFLIVGLMGIVALALFIYNIYKGVKIWVE</sequence>
<reference evidence="2" key="2">
    <citation type="submission" date="2023-10" db="EMBL/GenBank/DDBJ databases">
        <authorList>
            <person name="Khurajog B."/>
        </authorList>
    </citation>
    <scope>NUCLEOTIDE SEQUENCE</scope>
    <source>
        <strain evidence="2">BF9</strain>
    </source>
</reference>
<keyword evidence="1" id="KW-1133">Transmembrane helix</keyword>
<proteinExistence type="predicted"/>
<dbReference type="Proteomes" id="UP001280897">
    <property type="component" value="Unassembled WGS sequence"/>
</dbReference>
<comment type="caution">
    <text evidence="2">The sequence shown here is derived from an EMBL/GenBank/DDBJ whole genome shotgun (WGS) entry which is preliminary data.</text>
</comment>
<feature type="transmembrane region" description="Helical" evidence="1">
    <location>
        <begin position="46"/>
        <end position="70"/>
    </location>
</feature>
<accession>A0AAN5Y6C7</accession>
<feature type="transmembrane region" description="Helical" evidence="1">
    <location>
        <begin position="12"/>
        <end position="34"/>
    </location>
</feature>
<evidence type="ECO:0000313" key="3">
    <source>
        <dbReference type="Proteomes" id="UP001280897"/>
    </source>
</evidence>